<reference evidence="3 4" key="1">
    <citation type="submission" date="2016-10" db="EMBL/GenBank/DDBJ databases">
        <authorList>
            <person name="de Groot N.N."/>
        </authorList>
    </citation>
    <scope>NUCLEOTIDE SEQUENCE [LARGE SCALE GENOMIC DNA]</scope>
    <source>
        <strain evidence="3 4">DSM 5885</strain>
    </source>
</reference>
<dbReference type="RefSeq" id="WP_091938576.1">
    <property type="nucleotide sequence ID" value="NZ_FNCY01000013.1"/>
</dbReference>
<dbReference type="PANTHER" id="PTHR43377:SF8">
    <property type="entry name" value="BLR3664 PROTEIN"/>
    <property type="match status" value="1"/>
</dbReference>
<accession>A0A1G8HU28</accession>
<dbReference type="InterPro" id="IPR036291">
    <property type="entry name" value="NAD(P)-bd_dom_sf"/>
</dbReference>
<dbReference type="SUPFAM" id="SSF51735">
    <property type="entry name" value="NAD(P)-binding Rossmann-fold domains"/>
    <property type="match status" value="1"/>
</dbReference>
<dbReference type="InterPro" id="IPR004104">
    <property type="entry name" value="Gfo/Idh/MocA-like_OxRdtase_C"/>
</dbReference>
<name>A0A1G8HU28_9RHOO</name>
<dbReference type="PANTHER" id="PTHR43377">
    <property type="entry name" value="BILIVERDIN REDUCTASE A"/>
    <property type="match status" value="1"/>
</dbReference>
<evidence type="ECO:0000313" key="4">
    <source>
        <dbReference type="Proteomes" id="UP000198607"/>
    </source>
</evidence>
<dbReference type="InterPro" id="IPR000683">
    <property type="entry name" value="Gfo/Idh/MocA-like_OxRdtase_N"/>
</dbReference>
<dbReference type="SUPFAM" id="SSF55347">
    <property type="entry name" value="Glyceraldehyde-3-phosphate dehydrogenase-like, C-terminal domain"/>
    <property type="match status" value="1"/>
</dbReference>
<dbReference type="InterPro" id="IPR051450">
    <property type="entry name" value="Gfo/Idh/MocA_Oxidoreductases"/>
</dbReference>
<dbReference type="STRING" id="83767.SAMN05660652_02847"/>
<dbReference type="Pfam" id="PF01408">
    <property type="entry name" value="GFO_IDH_MocA"/>
    <property type="match status" value="1"/>
</dbReference>
<dbReference type="Gene3D" id="3.40.50.720">
    <property type="entry name" value="NAD(P)-binding Rossmann-like Domain"/>
    <property type="match status" value="1"/>
</dbReference>
<protein>
    <submittedName>
        <fullName evidence="3">Predicted dehydrogenase</fullName>
    </submittedName>
</protein>
<dbReference type="Gene3D" id="3.30.360.10">
    <property type="entry name" value="Dihydrodipicolinate Reductase, domain 2"/>
    <property type="match status" value="1"/>
</dbReference>
<sequence>MSKVRIAVAGAGLIGHRHIEEIRKSEACALASIVDPCPPARFAEAARGAGVRIYAALEDMLASDKPDGVVLATPNQMHADQAMVCIGAGIPTLVEKPLAHTLSAGIRLCEAAEAAKVKILVGHHRLHSPILHQATKVIESGLLGQIVAVMGSAVFYKPDSEGYYDGPNAWRREPGGGPILLNLIHEIGNLRALVGEIVAVQAFSSNAARRFNVEDTAVINLKFDNGALGSFLLSDTAACARSWEQTSQENKDYPSYPDEDCYTVIGTFGSLSIPTMRLKYYSRADDRSWYKPFKCGALEVQRKDPLAEQIDHFAAVIRGECEPLVSARDGLQNLRVVDAVLEAAAKGCTIGTAT</sequence>
<evidence type="ECO:0000259" key="1">
    <source>
        <dbReference type="Pfam" id="PF01408"/>
    </source>
</evidence>
<dbReference type="GO" id="GO:0000166">
    <property type="term" value="F:nucleotide binding"/>
    <property type="evidence" value="ECO:0007669"/>
    <property type="project" value="InterPro"/>
</dbReference>
<proteinExistence type="predicted"/>
<evidence type="ECO:0000259" key="2">
    <source>
        <dbReference type="Pfam" id="PF02894"/>
    </source>
</evidence>
<evidence type="ECO:0000313" key="3">
    <source>
        <dbReference type="EMBL" id="SDI10139.1"/>
    </source>
</evidence>
<dbReference type="EMBL" id="FNCY01000013">
    <property type="protein sequence ID" value="SDI10139.1"/>
    <property type="molecule type" value="Genomic_DNA"/>
</dbReference>
<dbReference type="Proteomes" id="UP000198607">
    <property type="component" value="Unassembled WGS sequence"/>
</dbReference>
<gene>
    <name evidence="3" type="ORF">SAMN05660652_02847</name>
</gene>
<dbReference type="Pfam" id="PF02894">
    <property type="entry name" value="GFO_IDH_MocA_C"/>
    <property type="match status" value="1"/>
</dbReference>
<organism evidence="3 4">
    <name type="scientific">Propionivibrio dicarboxylicus</name>
    <dbReference type="NCBI Taxonomy" id="83767"/>
    <lineage>
        <taxon>Bacteria</taxon>
        <taxon>Pseudomonadati</taxon>
        <taxon>Pseudomonadota</taxon>
        <taxon>Betaproteobacteria</taxon>
        <taxon>Rhodocyclales</taxon>
        <taxon>Rhodocyclaceae</taxon>
        <taxon>Propionivibrio</taxon>
    </lineage>
</organism>
<keyword evidence="4" id="KW-1185">Reference proteome</keyword>
<feature type="domain" description="Gfo/Idh/MocA-like oxidoreductase N-terminal" evidence="1">
    <location>
        <begin position="4"/>
        <end position="123"/>
    </location>
</feature>
<dbReference type="AlphaFoldDB" id="A0A1G8HU28"/>
<dbReference type="OrthoDB" id="8565814at2"/>
<feature type="domain" description="Gfo/Idh/MocA-like oxidoreductase C-terminal" evidence="2">
    <location>
        <begin position="136"/>
        <end position="348"/>
    </location>
</feature>